<accession>A0A8S1GUL2</accession>
<keyword evidence="3" id="KW-1185">Reference proteome</keyword>
<dbReference type="Proteomes" id="UP000835052">
    <property type="component" value="Unassembled WGS sequence"/>
</dbReference>
<name>A0A8S1GUL2_9PELO</name>
<dbReference type="OrthoDB" id="5857954at2759"/>
<reference evidence="2" key="1">
    <citation type="submission" date="2020-10" db="EMBL/GenBank/DDBJ databases">
        <authorList>
            <person name="Kikuchi T."/>
        </authorList>
    </citation>
    <scope>NUCLEOTIDE SEQUENCE</scope>
    <source>
        <strain evidence="2">NKZ352</strain>
    </source>
</reference>
<keyword evidence="1" id="KW-0732">Signal</keyword>
<feature type="chain" id="PRO_5035916990" evidence="1">
    <location>
        <begin position="17"/>
        <end position="160"/>
    </location>
</feature>
<dbReference type="AlphaFoldDB" id="A0A8S1GUL2"/>
<protein>
    <submittedName>
        <fullName evidence="2">Uncharacterized protein</fullName>
    </submittedName>
</protein>
<organism evidence="2 3">
    <name type="scientific">Caenorhabditis auriculariae</name>
    <dbReference type="NCBI Taxonomy" id="2777116"/>
    <lineage>
        <taxon>Eukaryota</taxon>
        <taxon>Metazoa</taxon>
        <taxon>Ecdysozoa</taxon>
        <taxon>Nematoda</taxon>
        <taxon>Chromadorea</taxon>
        <taxon>Rhabditida</taxon>
        <taxon>Rhabditina</taxon>
        <taxon>Rhabditomorpha</taxon>
        <taxon>Rhabditoidea</taxon>
        <taxon>Rhabditidae</taxon>
        <taxon>Peloderinae</taxon>
        <taxon>Caenorhabditis</taxon>
    </lineage>
</organism>
<evidence type="ECO:0000313" key="3">
    <source>
        <dbReference type="Proteomes" id="UP000835052"/>
    </source>
</evidence>
<gene>
    <name evidence="2" type="ORF">CAUJ_LOCUS2673</name>
</gene>
<proteinExistence type="predicted"/>
<comment type="caution">
    <text evidence="2">The sequence shown here is derived from an EMBL/GenBank/DDBJ whole genome shotgun (WGS) entry which is preliminary data.</text>
</comment>
<feature type="signal peptide" evidence="1">
    <location>
        <begin position="1"/>
        <end position="16"/>
    </location>
</feature>
<dbReference type="EMBL" id="CAJGYM010000005">
    <property type="protein sequence ID" value="CAD6186754.1"/>
    <property type="molecule type" value="Genomic_DNA"/>
</dbReference>
<sequence>MTFCWFPVVFLVSAWAQMFPPPFIPIEFRAPLAVPMVPPMEVPVMGIPPVIDYGLPPILQIASSLAHIVEMKMAADQNFKNNPISENKEYIRRKDPEYDVSRTKGFPITKSNEGGSFPIVRSDLQGDVDGISLGEVAQKLLGLNENPTAEEGNAIAQLLG</sequence>
<evidence type="ECO:0000313" key="2">
    <source>
        <dbReference type="EMBL" id="CAD6186754.1"/>
    </source>
</evidence>
<evidence type="ECO:0000256" key="1">
    <source>
        <dbReference type="SAM" id="SignalP"/>
    </source>
</evidence>